<feature type="domain" description="Spore protein YkvP/CgeB glycosyl transferase-like" evidence="3">
    <location>
        <begin position="502"/>
        <end position="642"/>
    </location>
</feature>
<accession>A0ABP6RA81</accession>
<organism evidence="4 5">
    <name type="scientific">Nesterenkonia halobia</name>
    <dbReference type="NCBI Taxonomy" id="37922"/>
    <lineage>
        <taxon>Bacteria</taxon>
        <taxon>Bacillati</taxon>
        <taxon>Actinomycetota</taxon>
        <taxon>Actinomycetes</taxon>
        <taxon>Micrococcales</taxon>
        <taxon>Micrococcaceae</taxon>
        <taxon>Nesterenkonia</taxon>
    </lineage>
</organism>
<reference evidence="5" key="1">
    <citation type="journal article" date="2019" name="Int. J. Syst. Evol. Microbiol.">
        <title>The Global Catalogue of Microorganisms (GCM) 10K type strain sequencing project: providing services to taxonomists for standard genome sequencing and annotation.</title>
        <authorList>
            <consortium name="The Broad Institute Genomics Platform"/>
            <consortium name="The Broad Institute Genome Sequencing Center for Infectious Disease"/>
            <person name="Wu L."/>
            <person name="Ma J."/>
        </authorList>
    </citation>
    <scope>NUCLEOTIDE SEQUENCE [LARGE SCALE GENOMIC DNA]</scope>
    <source>
        <strain evidence="5">JCM 11483</strain>
    </source>
</reference>
<sequence>MTTPPVPDAAALDALLRRGHEALRQGRHARAIDAYEEAKRTFGELADVVDFSLDLARRRAARDSPAQPAAPGVHRRYGAAAAAAELLDAQQLPADAEPDSASADRPSAAGPLVSVIMPIEHVPENLGHSPRAVVGEAVRSVLDQTCPDWELLVCDASDAEDVAEAVHLHPDRRLAHHRLSGAAGATARNHGIARAAGPILAFLAPEDVWHPRHLEEVVRVHRAGPHPVVRSGQWEAALDGEDLVAASLTPEPRAEATLSTVSLHRAVLDEVGVFDPRLDGAQDRELLARCARHWTPVQLDAPLVLRRRPAAGDAVGPAPEGYPAVDAAAAPAVDAALRPRALDDWRPVTEPARTIAIKIAAPSRETAWEWGDYHFARHLADALERLGWRCAVHCLDQWYTHDADINLVLRGRMRFDPDRSRAARNLLWSISHPDRLEGREELDAYDHVFVASSPFAEELDQLTDAPVSVLHQATDPEVFADPEQPAELPEAVAFIGNSRGVRRRLVSWAVEADVDLAVWGTRWGRFLPERMVHGDHVPNDELAAHYAGAAIVLNDHWETMAAHGYLSNRLFDASAAGAFVVSDPVAGIEETFGEDIPVVDSPQALRRTVDWYLQHPEERRARAERARERVLAQHTFDHRAWELTLVLRRLAAAQSAQSTGSAQSVERRSSRRTAFAAR</sequence>
<dbReference type="Gene3D" id="3.40.50.2000">
    <property type="entry name" value="Glycogen Phosphorylase B"/>
    <property type="match status" value="1"/>
</dbReference>
<feature type="domain" description="Glycosyltransferase 2-like" evidence="2">
    <location>
        <begin position="132"/>
        <end position="226"/>
    </location>
</feature>
<dbReference type="SUPFAM" id="SSF53756">
    <property type="entry name" value="UDP-Glycosyltransferase/glycogen phosphorylase"/>
    <property type="match status" value="1"/>
</dbReference>
<dbReference type="Gene3D" id="3.90.550.10">
    <property type="entry name" value="Spore Coat Polysaccharide Biosynthesis Protein SpsA, Chain A"/>
    <property type="match status" value="1"/>
</dbReference>
<dbReference type="Pfam" id="PF13524">
    <property type="entry name" value="Glyco_trans_1_2"/>
    <property type="match status" value="1"/>
</dbReference>
<evidence type="ECO:0000313" key="4">
    <source>
        <dbReference type="EMBL" id="GAA3282329.1"/>
    </source>
</evidence>
<evidence type="ECO:0000259" key="2">
    <source>
        <dbReference type="Pfam" id="PF00535"/>
    </source>
</evidence>
<name>A0ABP6RA81_9MICC</name>
<dbReference type="Proteomes" id="UP001501736">
    <property type="component" value="Unassembled WGS sequence"/>
</dbReference>
<evidence type="ECO:0000259" key="3">
    <source>
        <dbReference type="Pfam" id="PF13524"/>
    </source>
</evidence>
<keyword evidence="5" id="KW-1185">Reference proteome</keyword>
<dbReference type="Pfam" id="PF00535">
    <property type="entry name" value="Glycos_transf_2"/>
    <property type="match status" value="1"/>
</dbReference>
<dbReference type="InterPro" id="IPR029044">
    <property type="entry name" value="Nucleotide-diphossugar_trans"/>
</dbReference>
<evidence type="ECO:0000256" key="1">
    <source>
        <dbReference type="SAM" id="MobiDB-lite"/>
    </source>
</evidence>
<dbReference type="PANTHER" id="PTHR22916">
    <property type="entry name" value="GLYCOSYLTRANSFERASE"/>
    <property type="match status" value="1"/>
</dbReference>
<dbReference type="SUPFAM" id="SSF53448">
    <property type="entry name" value="Nucleotide-diphospho-sugar transferases"/>
    <property type="match status" value="1"/>
</dbReference>
<protein>
    <recommendedName>
        <fullName evidence="6">Glycosyltransferase</fullName>
    </recommendedName>
</protein>
<feature type="region of interest" description="Disordered" evidence="1">
    <location>
        <begin position="658"/>
        <end position="678"/>
    </location>
</feature>
<dbReference type="RefSeq" id="WP_344718654.1">
    <property type="nucleotide sequence ID" value="NZ_BAAAYG010000003.1"/>
</dbReference>
<evidence type="ECO:0008006" key="6">
    <source>
        <dbReference type="Google" id="ProtNLM"/>
    </source>
</evidence>
<comment type="caution">
    <text evidence="4">The sequence shown here is derived from an EMBL/GenBank/DDBJ whole genome shotgun (WGS) entry which is preliminary data.</text>
</comment>
<evidence type="ECO:0000313" key="5">
    <source>
        <dbReference type="Proteomes" id="UP001501736"/>
    </source>
</evidence>
<dbReference type="EMBL" id="BAAAYG010000003">
    <property type="protein sequence ID" value="GAA3282329.1"/>
    <property type="molecule type" value="Genomic_DNA"/>
</dbReference>
<dbReference type="PANTHER" id="PTHR22916:SF3">
    <property type="entry name" value="UDP-GLCNAC:BETAGAL BETA-1,3-N-ACETYLGLUCOSAMINYLTRANSFERASE-LIKE PROTEIN 1"/>
    <property type="match status" value="1"/>
</dbReference>
<dbReference type="InterPro" id="IPR001173">
    <property type="entry name" value="Glyco_trans_2-like"/>
</dbReference>
<dbReference type="InterPro" id="IPR055259">
    <property type="entry name" value="YkvP/CgeB_Glyco_trans-like"/>
</dbReference>
<gene>
    <name evidence="4" type="ORF">GCM10020260_09190</name>
</gene>
<proteinExistence type="predicted"/>